<dbReference type="AlphaFoldDB" id="A0AAD2DX00"/>
<dbReference type="Proteomes" id="UP000834106">
    <property type="component" value="Chromosome 8"/>
</dbReference>
<keyword evidence="2" id="KW-1185">Reference proteome</keyword>
<accession>A0AAD2DX00</accession>
<protein>
    <submittedName>
        <fullName evidence="1">Uncharacterized protein</fullName>
    </submittedName>
</protein>
<evidence type="ECO:0000313" key="2">
    <source>
        <dbReference type="Proteomes" id="UP000834106"/>
    </source>
</evidence>
<organism evidence="1 2">
    <name type="scientific">Fraxinus pennsylvanica</name>
    <dbReference type="NCBI Taxonomy" id="56036"/>
    <lineage>
        <taxon>Eukaryota</taxon>
        <taxon>Viridiplantae</taxon>
        <taxon>Streptophyta</taxon>
        <taxon>Embryophyta</taxon>
        <taxon>Tracheophyta</taxon>
        <taxon>Spermatophyta</taxon>
        <taxon>Magnoliopsida</taxon>
        <taxon>eudicotyledons</taxon>
        <taxon>Gunneridae</taxon>
        <taxon>Pentapetalae</taxon>
        <taxon>asterids</taxon>
        <taxon>lamiids</taxon>
        <taxon>Lamiales</taxon>
        <taxon>Oleaceae</taxon>
        <taxon>Oleeae</taxon>
        <taxon>Fraxinus</taxon>
    </lineage>
</organism>
<reference evidence="1" key="1">
    <citation type="submission" date="2023-05" db="EMBL/GenBank/DDBJ databases">
        <authorList>
            <person name="Huff M."/>
        </authorList>
    </citation>
    <scope>NUCLEOTIDE SEQUENCE</scope>
</reference>
<dbReference type="EMBL" id="OU503043">
    <property type="protein sequence ID" value="CAI9766360.1"/>
    <property type="molecule type" value="Genomic_DNA"/>
</dbReference>
<gene>
    <name evidence="1" type="ORF">FPE_LOCUS13790</name>
</gene>
<sequence length="277" mass="31854">MRHLVGESENHAEGSIVRRRNQYRNFDRNMRGIPKSRHVEKDMSYCKKKVHIKADCYALKNRNKVAGATEKGKQPALEYGIRMFDEAIRTLTDVRHVLELKRNLISLSVLDSIGYRYIDKAIGDATVSSSSLTDDEVTKLWHMRLWHMIAIDKKTPEEVWSYKTFCYSDLKIFGCPAYAHVDNGKLEPRDIVIDELAMVCGSSFGNSDKTKEHNYSTQMELKIGSEEQLEIAEQSIAYQSSSRLIDSNILPTLPTPPAPYYSMANERPPWKYGKQIW</sequence>
<proteinExistence type="predicted"/>
<name>A0AAD2DX00_9LAMI</name>
<evidence type="ECO:0000313" key="1">
    <source>
        <dbReference type="EMBL" id="CAI9766360.1"/>
    </source>
</evidence>